<name>A0A1G1ZJ03_9BACT</name>
<gene>
    <name evidence="7" type="primary">efp</name>
    <name evidence="10" type="ORF">A3B92_00410</name>
</gene>
<dbReference type="SUPFAM" id="SSF50249">
    <property type="entry name" value="Nucleic acid-binding proteins"/>
    <property type="match status" value="1"/>
</dbReference>
<dbReference type="InterPro" id="IPR013185">
    <property type="entry name" value="Transl_elong_KOW-like"/>
</dbReference>
<dbReference type="CDD" id="cd05794">
    <property type="entry name" value="S1_EF-P_repeat_2"/>
    <property type="match status" value="1"/>
</dbReference>
<sequence>MLSYNELKIGTMFKFEGMPYEVLEYAFLRMQQRKPVAKTKLKNLLTGQILERNFHQNESLEEIETEKQPITYLYSHRGEFWFCDKGNPKNRFQLSESKIGPAAKFLKPNTEVTALKLDDQILNIKSPIKIDLKITETPPGERGNTAQGGNKTATLETGAQIAVPLFVNTGDIVRINTETGFYVERIEKAKE</sequence>
<dbReference type="Pfam" id="PF09285">
    <property type="entry name" value="Elong-fact-P_C"/>
    <property type="match status" value="1"/>
</dbReference>
<accession>A0A1G1ZJ03</accession>
<dbReference type="InterPro" id="IPR020599">
    <property type="entry name" value="Transl_elong_fac_P/YeiP"/>
</dbReference>
<evidence type="ECO:0000256" key="2">
    <source>
        <dbReference type="ARBA" id="ARBA00004815"/>
    </source>
</evidence>
<dbReference type="InterPro" id="IPR001059">
    <property type="entry name" value="Transl_elong_P/YeiP_cen"/>
</dbReference>
<dbReference type="GO" id="GO:0005829">
    <property type="term" value="C:cytosol"/>
    <property type="evidence" value="ECO:0007669"/>
    <property type="project" value="UniProtKB-ARBA"/>
</dbReference>
<dbReference type="InterPro" id="IPR012340">
    <property type="entry name" value="NA-bd_OB-fold"/>
</dbReference>
<evidence type="ECO:0000313" key="11">
    <source>
        <dbReference type="Proteomes" id="UP000177960"/>
    </source>
</evidence>
<dbReference type="InterPro" id="IPR014722">
    <property type="entry name" value="Rib_uL2_dom2"/>
</dbReference>
<dbReference type="UniPathway" id="UPA00345"/>
<comment type="function">
    <text evidence="7">Involved in peptide bond synthesis. Stimulates efficient translation and peptide-bond synthesis on native or reconstituted 70S ribosomes in vitro. Probably functions indirectly by altering the affinity of the ribosome for aminoacyl-tRNA, thus increasing their reactivity as acceptors for peptidyl transferase.</text>
</comment>
<organism evidence="10 11">
    <name type="scientific">Candidatus Harrisonbacteria bacterium RIFCSPHIGHO2_02_FULL_42_16</name>
    <dbReference type="NCBI Taxonomy" id="1798404"/>
    <lineage>
        <taxon>Bacteria</taxon>
        <taxon>Candidatus Harrisoniibacteriota</taxon>
    </lineage>
</organism>
<dbReference type="InterPro" id="IPR008991">
    <property type="entry name" value="Translation_prot_SH3-like_sf"/>
</dbReference>
<keyword evidence="6 7" id="KW-0648">Protein biosynthesis</keyword>
<dbReference type="PIRSF" id="PIRSF005901">
    <property type="entry name" value="EF-P"/>
    <property type="match status" value="1"/>
</dbReference>
<dbReference type="InterPro" id="IPR011768">
    <property type="entry name" value="Transl_elongation_fac_P"/>
</dbReference>
<evidence type="ECO:0000256" key="6">
    <source>
        <dbReference type="ARBA" id="ARBA00022917"/>
    </source>
</evidence>
<dbReference type="FunFam" id="2.40.50.140:FF:000004">
    <property type="entry name" value="Elongation factor P"/>
    <property type="match status" value="1"/>
</dbReference>
<dbReference type="Gene3D" id="2.40.50.140">
    <property type="entry name" value="Nucleic acid-binding proteins"/>
    <property type="match status" value="2"/>
</dbReference>
<protein>
    <recommendedName>
        <fullName evidence="7">Elongation factor P</fullName>
        <shortName evidence="7">EF-P</shortName>
    </recommendedName>
</protein>
<feature type="domain" description="Elongation factor P C-terminal" evidence="8">
    <location>
        <begin position="130"/>
        <end position="185"/>
    </location>
</feature>
<evidence type="ECO:0000256" key="1">
    <source>
        <dbReference type="ARBA" id="ARBA00004496"/>
    </source>
</evidence>
<dbReference type="NCBIfam" id="NF001810">
    <property type="entry name" value="PRK00529.1"/>
    <property type="match status" value="1"/>
</dbReference>
<keyword evidence="4 7" id="KW-0963">Cytoplasm</keyword>
<dbReference type="EMBL" id="MHJG01000002">
    <property type="protein sequence ID" value="OGY64583.1"/>
    <property type="molecule type" value="Genomic_DNA"/>
</dbReference>
<comment type="similarity">
    <text evidence="3 7">Belongs to the elongation factor P family.</text>
</comment>
<dbReference type="Gene3D" id="2.30.30.30">
    <property type="match status" value="1"/>
</dbReference>
<dbReference type="Proteomes" id="UP000177960">
    <property type="component" value="Unassembled WGS sequence"/>
</dbReference>
<keyword evidence="5 7" id="KW-0251">Elongation factor</keyword>
<feature type="domain" description="Translation elongation factor P/YeiP central" evidence="9">
    <location>
        <begin position="67"/>
        <end position="122"/>
    </location>
</feature>
<dbReference type="PANTHER" id="PTHR30053:SF12">
    <property type="entry name" value="ELONGATION FACTOR P (EF-P) FAMILY PROTEIN"/>
    <property type="match status" value="1"/>
</dbReference>
<evidence type="ECO:0000259" key="9">
    <source>
        <dbReference type="SMART" id="SM01185"/>
    </source>
</evidence>
<comment type="pathway">
    <text evidence="2 7">Protein biosynthesis; polypeptide chain elongation.</text>
</comment>
<evidence type="ECO:0000256" key="4">
    <source>
        <dbReference type="ARBA" id="ARBA00022490"/>
    </source>
</evidence>
<dbReference type="AlphaFoldDB" id="A0A1G1ZJ03"/>
<dbReference type="GO" id="GO:0043043">
    <property type="term" value="P:peptide biosynthetic process"/>
    <property type="evidence" value="ECO:0007669"/>
    <property type="project" value="InterPro"/>
</dbReference>
<comment type="subcellular location">
    <subcellularLocation>
        <location evidence="1 7">Cytoplasm</location>
    </subcellularLocation>
</comment>
<evidence type="ECO:0000256" key="7">
    <source>
        <dbReference type="HAMAP-Rule" id="MF_00141"/>
    </source>
</evidence>
<dbReference type="STRING" id="1798404.A3B92_00410"/>
<dbReference type="GO" id="GO:0003746">
    <property type="term" value="F:translation elongation factor activity"/>
    <property type="evidence" value="ECO:0007669"/>
    <property type="project" value="UniProtKB-UniRule"/>
</dbReference>
<comment type="caution">
    <text evidence="10">The sequence shown here is derived from an EMBL/GenBank/DDBJ whole genome shotgun (WGS) entry which is preliminary data.</text>
</comment>
<dbReference type="SMART" id="SM00841">
    <property type="entry name" value="Elong-fact-P_C"/>
    <property type="match status" value="1"/>
</dbReference>
<dbReference type="InterPro" id="IPR015365">
    <property type="entry name" value="Elong-fact-P_C"/>
</dbReference>
<dbReference type="Pfam" id="PF08207">
    <property type="entry name" value="EFP_N"/>
    <property type="match status" value="1"/>
</dbReference>
<dbReference type="SMART" id="SM01185">
    <property type="entry name" value="EFP"/>
    <property type="match status" value="1"/>
</dbReference>
<proteinExistence type="inferred from homology"/>
<evidence type="ECO:0000259" key="8">
    <source>
        <dbReference type="SMART" id="SM00841"/>
    </source>
</evidence>
<dbReference type="HAMAP" id="MF_00141">
    <property type="entry name" value="EF_P"/>
    <property type="match status" value="1"/>
</dbReference>
<dbReference type="InterPro" id="IPR013852">
    <property type="entry name" value="Transl_elong_P/YeiP_CS"/>
</dbReference>
<evidence type="ECO:0000256" key="3">
    <source>
        <dbReference type="ARBA" id="ARBA00009479"/>
    </source>
</evidence>
<evidence type="ECO:0000313" key="10">
    <source>
        <dbReference type="EMBL" id="OGY64583.1"/>
    </source>
</evidence>
<dbReference type="PROSITE" id="PS01275">
    <property type="entry name" value="EFP"/>
    <property type="match status" value="1"/>
</dbReference>
<dbReference type="PANTHER" id="PTHR30053">
    <property type="entry name" value="ELONGATION FACTOR P"/>
    <property type="match status" value="1"/>
</dbReference>
<dbReference type="SUPFAM" id="SSF50104">
    <property type="entry name" value="Translation proteins SH3-like domain"/>
    <property type="match status" value="1"/>
</dbReference>
<evidence type="ECO:0000256" key="5">
    <source>
        <dbReference type="ARBA" id="ARBA00022768"/>
    </source>
</evidence>
<reference evidence="10 11" key="1">
    <citation type="journal article" date="2016" name="Nat. Commun.">
        <title>Thousands of microbial genomes shed light on interconnected biogeochemical processes in an aquifer system.</title>
        <authorList>
            <person name="Anantharaman K."/>
            <person name="Brown C.T."/>
            <person name="Hug L.A."/>
            <person name="Sharon I."/>
            <person name="Castelle C.J."/>
            <person name="Probst A.J."/>
            <person name="Thomas B.C."/>
            <person name="Singh A."/>
            <person name="Wilkins M.J."/>
            <person name="Karaoz U."/>
            <person name="Brodie E.L."/>
            <person name="Williams K.H."/>
            <person name="Hubbard S.S."/>
            <person name="Banfield J.F."/>
        </authorList>
    </citation>
    <scope>NUCLEOTIDE SEQUENCE [LARGE SCALE GENOMIC DNA]</scope>
</reference>